<dbReference type="PRINTS" id="PR00455">
    <property type="entry name" value="HTHTETR"/>
</dbReference>
<dbReference type="SUPFAM" id="SSF46689">
    <property type="entry name" value="Homeodomain-like"/>
    <property type="match status" value="1"/>
</dbReference>
<dbReference type="EMBL" id="FSRL01000001">
    <property type="protein sequence ID" value="SIN93431.1"/>
    <property type="molecule type" value="Genomic_DNA"/>
</dbReference>
<dbReference type="Pfam" id="PF00440">
    <property type="entry name" value="TetR_N"/>
    <property type="match status" value="1"/>
</dbReference>
<sequence>MTEPIQRRARATRANLIAAAESIVAREGFGALRVEQVVKAAGVAKGTFFTHFADKDVLIEQLVAKRISRLLDALQTTRRPSSAKALAATLGPIIELLTCERYVFDLVQRASLADGPIAEALSRLDIILTGWFGGLFGAPPFRTDLDPKVMAEGIRAFTLMAMARHVARPGKATDPGKALAAQVEAFLMPPA</sequence>
<evidence type="ECO:0000256" key="3">
    <source>
        <dbReference type="ARBA" id="ARBA00023163"/>
    </source>
</evidence>
<keyword evidence="1" id="KW-0805">Transcription regulation</keyword>
<feature type="DNA-binding region" description="H-T-H motif" evidence="4">
    <location>
        <begin position="33"/>
        <end position="52"/>
    </location>
</feature>
<gene>
    <name evidence="6" type="ORF">SAMN05444002_1593</name>
</gene>
<keyword evidence="7" id="KW-1185">Reference proteome</keyword>
<proteinExistence type="predicted"/>
<dbReference type="GO" id="GO:0000976">
    <property type="term" value="F:transcription cis-regulatory region binding"/>
    <property type="evidence" value="ECO:0007669"/>
    <property type="project" value="TreeGrafter"/>
</dbReference>
<protein>
    <submittedName>
        <fullName evidence="6">Transcriptional regulator, TetR family</fullName>
    </submittedName>
</protein>
<reference evidence="7" key="1">
    <citation type="submission" date="2016-11" db="EMBL/GenBank/DDBJ databases">
        <authorList>
            <person name="Varghese N."/>
            <person name="Submissions S."/>
        </authorList>
    </citation>
    <scope>NUCLEOTIDE SEQUENCE [LARGE SCALE GENOMIC DNA]</scope>
    <source>
        <strain evidence="7">DSM 29440</strain>
    </source>
</reference>
<dbReference type="InterPro" id="IPR050109">
    <property type="entry name" value="HTH-type_TetR-like_transc_reg"/>
</dbReference>
<dbReference type="GO" id="GO:0003700">
    <property type="term" value="F:DNA-binding transcription factor activity"/>
    <property type="evidence" value="ECO:0007669"/>
    <property type="project" value="TreeGrafter"/>
</dbReference>
<accession>A0A1N6FDS2</accession>
<evidence type="ECO:0000256" key="4">
    <source>
        <dbReference type="PROSITE-ProRule" id="PRU00335"/>
    </source>
</evidence>
<evidence type="ECO:0000256" key="1">
    <source>
        <dbReference type="ARBA" id="ARBA00023015"/>
    </source>
</evidence>
<dbReference type="OrthoDB" id="9811084at2"/>
<dbReference type="RefSeq" id="WP_074255645.1">
    <property type="nucleotide sequence ID" value="NZ_FSRL01000001.1"/>
</dbReference>
<evidence type="ECO:0000256" key="2">
    <source>
        <dbReference type="ARBA" id="ARBA00023125"/>
    </source>
</evidence>
<evidence type="ECO:0000313" key="6">
    <source>
        <dbReference type="EMBL" id="SIN93431.1"/>
    </source>
</evidence>
<dbReference type="PROSITE" id="PS50977">
    <property type="entry name" value="HTH_TETR_2"/>
    <property type="match status" value="1"/>
</dbReference>
<dbReference type="STRING" id="1217970.SAMN05444002_1593"/>
<name>A0A1N6FDS2_9RHOB</name>
<evidence type="ECO:0000313" key="7">
    <source>
        <dbReference type="Proteomes" id="UP000184932"/>
    </source>
</evidence>
<dbReference type="PANTHER" id="PTHR30055">
    <property type="entry name" value="HTH-TYPE TRANSCRIPTIONAL REGULATOR RUTR"/>
    <property type="match status" value="1"/>
</dbReference>
<dbReference type="Gene3D" id="1.10.357.10">
    <property type="entry name" value="Tetracycline Repressor, domain 2"/>
    <property type="match status" value="1"/>
</dbReference>
<keyword evidence="2 4" id="KW-0238">DNA-binding</keyword>
<dbReference type="InterPro" id="IPR009057">
    <property type="entry name" value="Homeodomain-like_sf"/>
</dbReference>
<keyword evidence="3" id="KW-0804">Transcription</keyword>
<dbReference type="AlphaFoldDB" id="A0A1N6FDS2"/>
<dbReference type="Proteomes" id="UP000184932">
    <property type="component" value="Unassembled WGS sequence"/>
</dbReference>
<dbReference type="PANTHER" id="PTHR30055:SF234">
    <property type="entry name" value="HTH-TYPE TRANSCRIPTIONAL REGULATOR BETI"/>
    <property type="match status" value="1"/>
</dbReference>
<organism evidence="6 7">
    <name type="scientific">Vannielia litorea</name>
    <dbReference type="NCBI Taxonomy" id="1217970"/>
    <lineage>
        <taxon>Bacteria</taxon>
        <taxon>Pseudomonadati</taxon>
        <taxon>Pseudomonadota</taxon>
        <taxon>Alphaproteobacteria</taxon>
        <taxon>Rhodobacterales</taxon>
        <taxon>Paracoccaceae</taxon>
        <taxon>Vannielia</taxon>
    </lineage>
</organism>
<feature type="domain" description="HTH tetR-type" evidence="5">
    <location>
        <begin position="10"/>
        <end position="70"/>
    </location>
</feature>
<dbReference type="InterPro" id="IPR001647">
    <property type="entry name" value="HTH_TetR"/>
</dbReference>
<evidence type="ECO:0000259" key="5">
    <source>
        <dbReference type="PROSITE" id="PS50977"/>
    </source>
</evidence>